<gene>
    <name evidence="5" type="ORF">VE01_02745</name>
</gene>
<dbReference type="PROSITE" id="PS00463">
    <property type="entry name" value="ZN2_CY6_FUNGAL_1"/>
    <property type="match status" value="1"/>
</dbReference>
<sequence>MASPFTGSPVDVDPSHQHISPPETGNRIQKRPAPRGTAAYPRKRANKACQVCRARRTKCDNKRPSCTFCEKAGTECVWAPHDLSSFDPASLAILERFDHLESLILSNGSQSQPQALATTPTSELDQQHPLTDQPLGCVALDSINIRIEAILEWKPLQNIIRNLTFPHLESPTESIYHGAVSGLEDLDIVTCNRLLDSFWKRVHSKNPILVQEDVKRYMSQAVLNGIAWNAKSCLVLLICALGTLSTDFKSQDTNHDGHSAQDDPAKGKAQAQHYFSAAQKRISVCLGKRGILEAQCLFYCGVYLTTTMQPEAAWSMFLQAKTSCQSFNWSTQVLPREEDFGSALKRNDTWVAEECTYWTCWKSEIEMHLELSPPGFRILDLWYPDKFPDPPRHTITDSDRSWFFYLAEIALRRLANRILAFIALDHNMDNPQDIARAHENAAEFEQEANDWVQSLPSPHGLDRSSDDVLNFILEGHLGNCYEFIYWPFIKHTINSPFRNLSTDEYVRKGLQVAMDRLNLNRPGFKHRHHGTYYLIRSCTRSAFVLLAAHFKGNLEDLMPIGWFETIWSVVDLLEFWQDELPDARRWRDSMTHLMQQA</sequence>
<evidence type="ECO:0000313" key="5">
    <source>
        <dbReference type="EMBL" id="OBT99227.2"/>
    </source>
</evidence>
<keyword evidence="1" id="KW-0479">Metal-binding</keyword>
<dbReference type="SMART" id="SM00066">
    <property type="entry name" value="GAL4"/>
    <property type="match status" value="1"/>
</dbReference>
<reference evidence="6" key="2">
    <citation type="journal article" date="2018" name="Nat. Commun.">
        <title>Extreme sensitivity to ultraviolet light in the fungal pathogen causing white-nose syndrome of bats.</title>
        <authorList>
            <person name="Palmer J.M."/>
            <person name="Drees K.P."/>
            <person name="Foster J.T."/>
            <person name="Lindner D.L."/>
        </authorList>
    </citation>
    <scope>NUCLEOTIDE SEQUENCE [LARGE SCALE GENOMIC DNA]</scope>
    <source>
        <strain evidence="6">UAMH 10579</strain>
    </source>
</reference>
<feature type="region of interest" description="Disordered" evidence="3">
    <location>
        <begin position="1"/>
        <end position="42"/>
    </location>
</feature>
<dbReference type="STRING" id="342668.A0A1B8GTR8"/>
<dbReference type="EMBL" id="KV460213">
    <property type="protein sequence ID" value="OBT99227.2"/>
    <property type="molecule type" value="Genomic_DNA"/>
</dbReference>
<dbReference type="InterPro" id="IPR036864">
    <property type="entry name" value="Zn2-C6_fun-type_DNA-bd_sf"/>
</dbReference>
<dbReference type="InterPro" id="IPR007219">
    <property type="entry name" value="XnlR_reg_dom"/>
</dbReference>
<feature type="domain" description="Zn(2)-C6 fungal-type" evidence="4">
    <location>
        <begin position="48"/>
        <end position="78"/>
    </location>
</feature>
<dbReference type="GO" id="GO:0000981">
    <property type="term" value="F:DNA-binding transcription factor activity, RNA polymerase II-specific"/>
    <property type="evidence" value="ECO:0007669"/>
    <property type="project" value="InterPro"/>
</dbReference>
<dbReference type="GO" id="GO:0006351">
    <property type="term" value="P:DNA-templated transcription"/>
    <property type="evidence" value="ECO:0007669"/>
    <property type="project" value="InterPro"/>
</dbReference>
<keyword evidence="6" id="KW-1185">Reference proteome</keyword>
<dbReference type="Proteomes" id="UP000091956">
    <property type="component" value="Unassembled WGS sequence"/>
</dbReference>
<dbReference type="RefSeq" id="XP_018132960.2">
    <property type="nucleotide sequence ID" value="XM_018272250.2"/>
</dbReference>
<dbReference type="GO" id="GO:0003677">
    <property type="term" value="F:DNA binding"/>
    <property type="evidence" value="ECO:0007669"/>
    <property type="project" value="InterPro"/>
</dbReference>
<keyword evidence="2" id="KW-0539">Nucleus</keyword>
<protein>
    <recommendedName>
        <fullName evidence="4">Zn(2)-C6 fungal-type domain-containing protein</fullName>
    </recommendedName>
</protein>
<proteinExistence type="predicted"/>
<dbReference type="GeneID" id="28836131"/>
<name>A0A1B8GTR8_9PEZI</name>
<dbReference type="SUPFAM" id="SSF57701">
    <property type="entry name" value="Zn2/Cys6 DNA-binding domain"/>
    <property type="match status" value="1"/>
</dbReference>
<dbReference type="AlphaFoldDB" id="A0A1B8GTR8"/>
<evidence type="ECO:0000256" key="1">
    <source>
        <dbReference type="ARBA" id="ARBA00022723"/>
    </source>
</evidence>
<dbReference type="PANTHER" id="PTHR47785">
    <property type="entry name" value="ZN(II)2CYS6 TRANSCRIPTION FACTOR (EUROFUNG)-RELATED-RELATED"/>
    <property type="match status" value="1"/>
</dbReference>
<dbReference type="CDD" id="cd12148">
    <property type="entry name" value="fungal_TF_MHR"/>
    <property type="match status" value="1"/>
</dbReference>
<dbReference type="CDD" id="cd00067">
    <property type="entry name" value="GAL4"/>
    <property type="match status" value="1"/>
</dbReference>
<evidence type="ECO:0000256" key="2">
    <source>
        <dbReference type="ARBA" id="ARBA00023242"/>
    </source>
</evidence>
<dbReference type="Gene3D" id="4.10.240.10">
    <property type="entry name" value="Zn(2)-C6 fungal-type DNA-binding domain"/>
    <property type="match status" value="1"/>
</dbReference>
<dbReference type="InterPro" id="IPR001138">
    <property type="entry name" value="Zn2Cys6_DnaBD"/>
</dbReference>
<reference evidence="5 6" key="1">
    <citation type="submission" date="2016-03" db="EMBL/GenBank/DDBJ databases">
        <title>Comparative genomics of Pseudogymnoascus destructans, the fungus causing white-nose syndrome of bats.</title>
        <authorList>
            <person name="Palmer J.M."/>
            <person name="Drees K.P."/>
            <person name="Foster J.T."/>
            <person name="Lindner D.L."/>
        </authorList>
    </citation>
    <scope>NUCLEOTIDE SEQUENCE [LARGE SCALE GENOMIC DNA]</scope>
    <source>
        <strain evidence="5 6">UAMH 10579</strain>
    </source>
</reference>
<dbReference type="Pfam" id="PF04082">
    <property type="entry name" value="Fungal_trans"/>
    <property type="match status" value="1"/>
</dbReference>
<dbReference type="InterPro" id="IPR053181">
    <property type="entry name" value="EcdB-like_regulator"/>
</dbReference>
<evidence type="ECO:0000259" key="4">
    <source>
        <dbReference type="PROSITE" id="PS50048"/>
    </source>
</evidence>
<dbReference type="PANTHER" id="PTHR47785:SF7">
    <property type="entry name" value="ZN(II)2CYS6 TRANSCRIPTION FACTOR (EUROFUNG)"/>
    <property type="match status" value="1"/>
</dbReference>
<dbReference type="Pfam" id="PF00172">
    <property type="entry name" value="Zn_clus"/>
    <property type="match status" value="1"/>
</dbReference>
<accession>A0A1B8GTR8</accession>
<evidence type="ECO:0000313" key="6">
    <source>
        <dbReference type="Proteomes" id="UP000091956"/>
    </source>
</evidence>
<organism evidence="5 6">
    <name type="scientific">Pseudogymnoascus verrucosus</name>
    <dbReference type="NCBI Taxonomy" id="342668"/>
    <lineage>
        <taxon>Eukaryota</taxon>
        <taxon>Fungi</taxon>
        <taxon>Dikarya</taxon>
        <taxon>Ascomycota</taxon>
        <taxon>Pezizomycotina</taxon>
        <taxon>Leotiomycetes</taxon>
        <taxon>Thelebolales</taxon>
        <taxon>Thelebolaceae</taxon>
        <taxon>Pseudogymnoascus</taxon>
    </lineage>
</organism>
<dbReference type="PROSITE" id="PS50048">
    <property type="entry name" value="ZN2_CY6_FUNGAL_2"/>
    <property type="match status" value="1"/>
</dbReference>
<dbReference type="GO" id="GO:0008270">
    <property type="term" value="F:zinc ion binding"/>
    <property type="evidence" value="ECO:0007669"/>
    <property type="project" value="InterPro"/>
</dbReference>
<evidence type="ECO:0000256" key="3">
    <source>
        <dbReference type="SAM" id="MobiDB-lite"/>
    </source>
</evidence>